<name>A0A1Z1MLS0_9FLOR</name>
<proteinExistence type="predicted"/>
<dbReference type="GeneID" id="33360008"/>
<geneLocation type="chloroplast" evidence="1"/>
<dbReference type="InterPro" id="IPR019656">
    <property type="entry name" value="Uncharacterised_Ycf34"/>
</dbReference>
<evidence type="ECO:0008006" key="2">
    <source>
        <dbReference type="Google" id="ProtNLM"/>
    </source>
</evidence>
<dbReference type="RefSeq" id="YP_009397616.1">
    <property type="nucleotide sequence ID" value="NC_035288.1"/>
</dbReference>
<accession>A0A1Z1MLS0</accession>
<dbReference type="Pfam" id="PF10718">
    <property type="entry name" value="Ycf34"/>
    <property type="match status" value="1"/>
</dbReference>
<keyword evidence="1" id="KW-0934">Plastid</keyword>
<evidence type="ECO:0000313" key="1">
    <source>
        <dbReference type="EMBL" id="ARW66802.1"/>
    </source>
</evidence>
<dbReference type="EMBL" id="MF101444">
    <property type="protein sequence ID" value="ARW66802.1"/>
    <property type="molecule type" value="Genomic_DNA"/>
</dbReference>
<keyword evidence="1" id="KW-0150">Chloroplast</keyword>
<dbReference type="AlphaFoldDB" id="A0A1Z1MLS0"/>
<organism evidence="1">
    <name type="scientific">Dipterosiphonia australica</name>
    <dbReference type="NCBI Taxonomy" id="2007208"/>
    <lineage>
        <taxon>Eukaryota</taxon>
        <taxon>Rhodophyta</taxon>
        <taxon>Florideophyceae</taxon>
        <taxon>Rhodymeniophycidae</taxon>
        <taxon>Ceramiales</taxon>
        <taxon>Rhodomelaceae</taxon>
        <taxon>Herposiphonieae</taxon>
        <taxon>Dipterosiphonia</taxon>
    </lineage>
</organism>
<sequence length="76" mass="9149">MCICINCRHIHRCKIYEFIEKQHCKNKMLQKNNYFIPVDTIIVVHINKQNVSISLDWDLQECSSFVEEPGYWLLFS</sequence>
<protein>
    <recommendedName>
        <fullName evidence="2">Ycf34</fullName>
    </recommendedName>
</protein>
<gene>
    <name evidence="1" type="primary">ycf34</name>
</gene>
<reference evidence="1" key="1">
    <citation type="journal article" date="2017" name="J. Phycol.">
        <title>Analysis of chloroplast genomes and a supermatrix inform reclassification of the Rhodomelaceae (Rhodophyta).</title>
        <authorList>
            <person name="Diaz-Tapia P."/>
            <person name="Maggs C.A."/>
            <person name="West J.A."/>
            <person name="Verbruggen H."/>
        </authorList>
    </citation>
    <scope>NUCLEOTIDE SEQUENCE</scope>
    <source>
        <strain evidence="1">PD1107</strain>
    </source>
</reference>